<protein>
    <submittedName>
        <fullName evidence="1">Uncharacterized protein</fullName>
    </submittedName>
</protein>
<evidence type="ECO:0000313" key="2">
    <source>
        <dbReference type="Proteomes" id="UP000199706"/>
    </source>
</evidence>
<dbReference type="EMBL" id="FNCJ01000006">
    <property type="protein sequence ID" value="SDG92871.1"/>
    <property type="molecule type" value="Genomic_DNA"/>
</dbReference>
<sequence length="237" mass="25531">MIATTTPLKNVETFISMFVVAVDYRKSRSDTMNMAFDATAIVSVTVENVEHMVKVNRVAGTVGGAVEEDEKSGFATLNAALDKALGTDTKRHNIEREIFRVAERAFEDGNKEQAAKVARLIKAVHTAEASGHADLIGMTTELLVRTLLERHDHVLATQGTLGVVAGMVAHANASGKAGRGDHGLSFLLEEWATAYKRIKAKTGVGLEALRKVSEVPVYKIDDTIAGLFSDVVLPETV</sequence>
<dbReference type="RefSeq" id="WP_090685372.1">
    <property type="nucleotide sequence ID" value="NZ_FNCJ01000006.1"/>
</dbReference>
<organism evidence="1 2">
    <name type="scientific">Paraburkholderia phenazinium</name>
    <dbReference type="NCBI Taxonomy" id="60549"/>
    <lineage>
        <taxon>Bacteria</taxon>
        <taxon>Pseudomonadati</taxon>
        <taxon>Pseudomonadota</taxon>
        <taxon>Betaproteobacteria</taxon>
        <taxon>Burkholderiales</taxon>
        <taxon>Burkholderiaceae</taxon>
        <taxon>Paraburkholderia</taxon>
    </lineage>
</organism>
<dbReference type="AlphaFoldDB" id="A0A1G7Y8U5"/>
<proteinExistence type="predicted"/>
<evidence type="ECO:0000313" key="1">
    <source>
        <dbReference type="EMBL" id="SDG92871.1"/>
    </source>
</evidence>
<dbReference type="OrthoDB" id="9979870at2"/>
<name>A0A1G7Y8U5_9BURK</name>
<dbReference type="Proteomes" id="UP000199706">
    <property type="component" value="Unassembled WGS sequence"/>
</dbReference>
<reference evidence="1 2" key="1">
    <citation type="submission" date="2016-10" db="EMBL/GenBank/DDBJ databases">
        <authorList>
            <person name="de Groot N.N."/>
        </authorList>
    </citation>
    <scope>NUCLEOTIDE SEQUENCE [LARGE SCALE GENOMIC DNA]</scope>
    <source>
        <strain evidence="1 2">LMG 2247</strain>
    </source>
</reference>
<gene>
    <name evidence="1" type="ORF">SAMN05216466_10686</name>
</gene>
<accession>A0A1G7Y8U5</accession>